<evidence type="ECO:0008006" key="5">
    <source>
        <dbReference type="Google" id="ProtNLM"/>
    </source>
</evidence>
<gene>
    <name evidence="3" type="ORF">F4553_006268</name>
</gene>
<evidence type="ECO:0000256" key="2">
    <source>
        <dbReference type="SAM" id="Phobius"/>
    </source>
</evidence>
<keyword evidence="4" id="KW-1185">Reference proteome</keyword>
<dbReference type="InterPro" id="IPR021235">
    <property type="entry name" value="DUF2637"/>
</dbReference>
<evidence type="ECO:0000256" key="1">
    <source>
        <dbReference type="SAM" id="MobiDB-lite"/>
    </source>
</evidence>
<proteinExistence type="predicted"/>
<dbReference type="RefSeq" id="WP_184843071.1">
    <property type="nucleotide sequence ID" value="NZ_JACHMN010000003.1"/>
</dbReference>
<name>A0A841BXE7_9ACTN</name>
<dbReference type="EMBL" id="JACHMN010000003">
    <property type="protein sequence ID" value="MBB5872834.1"/>
    <property type="molecule type" value="Genomic_DNA"/>
</dbReference>
<organism evidence="3 4">
    <name type="scientific">Allocatelliglobosispora scoriae</name>
    <dbReference type="NCBI Taxonomy" id="643052"/>
    <lineage>
        <taxon>Bacteria</taxon>
        <taxon>Bacillati</taxon>
        <taxon>Actinomycetota</taxon>
        <taxon>Actinomycetes</taxon>
        <taxon>Micromonosporales</taxon>
        <taxon>Micromonosporaceae</taxon>
        <taxon>Allocatelliglobosispora</taxon>
    </lineage>
</organism>
<keyword evidence="2" id="KW-0812">Transmembrane</keyword>
<protein>
    <recommendedName>
        <fullName evidence="5">DUF2637 domain-containing protein</fullName>
    </recommendedName>
</protein>
<feature type="compositionally biased region" description="Low complexity" evidence="1">
    <location>
        <begin position="294"/>
        <end position="308"/>
    </location>
</feature>
<feature type="transmembrane region" description="Helical" evidence="2">
    <location>
        <begin position="66"/>
        <end position="84"/>
    </location>
</feature>
<accession>A0A841BXE7</accession>
<keyword evidence="2" id="KW-1133">Transmembrane helix</keyword>
<sequence>MSATPTGAVNAIRSARRWPAFEANRRTTFWINALLTIVALAASYGAALGQAGFAEIYLGMHGPERYVVFLIIEATAVALMMLANQTALAGDSAAGLWSLVWTVTAGAVTMQIIHAQAIGQPEAAMVYATASVLTVVLWRAKTRRSLRDRLRAAGMIEDPLPRYRPIRWLLRPRETFRAWYLALGEGVSDPATAMDMARADQLYHRAAVTAQRTVREARRKGEPVPDLTSQQHVVPPWRVTHPDAHRFGVLPWHHHTPATIAAAAEQAQLEAEQTVERLSSERATKQRTNGTRKAVGSASVPSAPASPVVAQRIPVDSPTVEVPPSQALGGSTMELESVQMQPLLPDLRAQLDGLFPTIESGPPANGSFRSLIFEACDSQFDPEDPRKPGEIAAILAEQFDSSEIAAITRYVRQWRTEVLEGRRDPARNRRRTIAQRTVTNDV</sequence>
<dbReference type="Pfam" id="PF10935">
    <property type="entry name" value="DUF2637"/>
    <property type="match status" value="1"/>
</dbReference>
<dbReference type="Proteomes" id="UP000587527">
    <property type="component" value="Unassembled WGS sequence"/>
</dbReference>
<reference evidence="3 4" key="1">
    <citation type="submission" date="2020-08" db="EMBL/GenBank/DDBJ databases">
        <title>Sequencing the genomes of 1000 actinobacteria strains.</title>
        <authorList>
            <person name="Klenk H.-P."/>
        </authorList>
    </citation>
    <scope>NUCLEOTIDE SEQUENCE [LARGE SCALE GENOMIC DNA]</scope>
    <source>
        <strain evidence="3 4">DSM 45362</strain>
    </source>
</reference>
<evidence type="ECO:0000313" key="3">
    <source>
        <dbReference type="EMBL" id="MBB5872834.1"/>
    </source>
</evidence>
<feature type="transmembrane region" description="Helical" evidence="2">
    <location>
        <begin position="124"/>
        <end position="140"/>
    </location>
</feature>
<feature type="transmembrane region" description="Helical" evidence="2">
    <location>
        <begin position="27"/>
        <end position="46"/>
    </location>
</feature>
<keyword evidence="2" id="KW-0472">Membrane</keyword>
<evidence type="ECO:0000313" key="4">
    <source>
        <dbReference type="Proteomes" id="UP000587527"/>
    </source>
</evidence>
<feature type="region of interest" description="Disordered" evidence="1">
    <location>
        <begin position="277"/>
        <end position="308"/>
    </location>
</feature>
<comment type="caution">
    <text evidence="3">The sequence shown here is derived from an EMBL/GenBank/DDBJ whole genome shotgun (WGS) entry which is preliminary data.</text>
</comment>
<feature type="transmembrane region" description="Helical" evidence="2">
    <location>
        <begin position="96"/>
        <end position="118"/>
    </location>
</feature>
<dbReference type="AlphaFoldDB" id="A0A841BXE7"/>